<sequence>MKRTAFAVAISIALLSVARTAFAEDAVPAAPANPWVGSLTVASDYIFRGLTQTNEKPALQGGLEYDDPSGMYAGFWGSSISWLSDYSTSAAPVSSNVEFDFYAGYRGKFNDDFGYDVGLYTYYYPGTYPGGFTSANTTEIYGALSYKFVSLKYSHTLSNAFGFSDTKNSGYIDLSANYEFVPSWLLNAHVGHQRIDGFGDASYTDYKLGITKNFDKGFALAIAYFDSNADKSVYTNYYDHFVGRSTGVITLTKTF</sequence>
<dbReference type="Pfam" id="PF09694">
    <property type="entry name" value="Gcw_chp"/>
    <property type="match status" value="1"/>
</dbReference>
<keyword evidence="3" id="KW-1185">Reference proteome</keyword>
<accession>A0A411HF32</accession>
<name>A0A411HF32_9GAMM</name>
<gene>
    <name evidence="2" type="ORF">ELE36_01115</name>
</gene>
<keyword evidence="1" id="KW-0732">Signal</keyword>
<dbReference type="RefSeq" id="WP_129831347.1">
    <property type="nucleotide sequence ID" value="NZ_CP035704.1"/>
</dbReference>
<feature type="chain" id="PRO_5019244110" evidence="1">
    <location>
        <begin position="24"/>
        <end position="255"/>
    </location>
</feature>
<organism evidence="2 3">
    <name type="scientific">Pseudolysobacter antarcticus</name>
    <dbReference type="NCBI Taxonomy" id="2511995"/>
    <lineage>
        <taxon>Bacteria</taxon>
        <taxon>Pseudomonadati</taxon>
        <taxon>Pseudomonadota</taxon>
        <taxon>Gammaproteobacteria</taxon>
        <taxon>Lysobacterales</taxon>
        <taxon>Rhodanobacteraceae</taxon>
        <taxon>Pseudolysobacter</taxon>
    </lineage>
</organism>
<dbReference type="InterPro" id="IPR010239">
    <property type="entry name" value="CHP02001"/>
</dbReference>
<protein>
    <submittedName>
        <fullName evidence="2">Uncharacterized protein</fullName>
    </submittedName>
</protein>
<dbReference type="KEGG" id="xbc:ELE36_01115"/>
<proteinExistence type="predicted"/>
<dbReference type="EMBL" id="CP035704">
    <property type="protein sequence ID" value="QBB69092.1"/>
    <property type="molecule type" value="Genomic_DNA"/>
</dbReference>
<dbReference type="OrthoDB" id="9793561at2"/>
<dbReference type="NCBIfam" id="TIGR02001">
    <property type="entry name" value="gcw_chp"/>
    <property type="match status" value="1"/>
</dbReference>
<feature type="signal peptide" evidence="1">
    <location>
        <begin position="1"/>
        <end position="23"/>
    </location>
</feature>
<evidence type="ECO:0000313" key="3">
    <source>
        <dbReference type="Proteomes" id="UP000291562"/>
    </source>
</evidence>
<dbReference type="AlphaFoldDB" id="A0A411HF32"/>
<reference evidence="2 3" key="1">
    <citation type="submission" date="2019-01" db="EMBL/GenBank/DDBJ databases">
        <title>Pseudolysobacter antarctica gen. nov., sp. nov., isolated from Fildes Peninsula, Antarctica.</title>
        <authorList>
            <person name="Wei Z."/>
            <person name="Peng F."/>
        </authorList>
    </citation>
    <scope>NUCLEOTIDE SEQUENCE [LARGE SCALE GENOMIC DNA]</scope>
    <source>
        <strain evidence="2 3">AQ6-296</strain>
    </source>
</reference>
<evidence type="ECO:0000313" key="2">
    <source>
        <dbReference type="EMBL" id="QBB69092.1"/>
    </source>
</evidence>
<evidence type="ECO:0000256" key="1">
    <source>
        <dbReference type="SAM" id="SignalP"/>
    </source>
</evidence>
<dbReference type="Proteomes" id="UP000291562">
    <property type="component" value="Chromosome"/>
</dbReference>